<dbReference type="OMA" id="IGVKCIF"/>
<reference evidence="8" key="3">
    <citation type="submission" date="2025-09" db="UniProtKB">
        <authorList>
            <consortium name="Ensembl"/>
        </authorList>
    </citation>
    <scope>IDENTIFICATION</scope>
</reference>
<evidence type="ECO:0000256" key="4">
    <source>
        <dbReference type="ARBA" id="ARBA00022989"/>
    </source>
</evidence>
<evidence type="ECO:0000256" key="1">
    <source>
        <dbReference type="ARBA" id="ARBA00004141"/>
    </source>
</evidence>
<proteinExistence type="inferred from homology"/>
<dbReference type="InterPro" id="IPR030417">
    <property type="entry name" value="MS4A"/>
</dbReference>
<keyword evidence="5 7" id="KW-0472">Membrane</keyword>
<keyword evidence="9" id="KW-1185">Reference proteome</keyword>
<feature type="transmembrane region" description="Helical" evidence="7">
    <location>
        <begin position="205"/>
        <end position="227"/>
    </location>
</feature>
<organism evidence="8 9">
    <name type="scientific">Suricata suricatta</name>
    <name type="common">Meerkat</name>
    <dbReference type="NCBI Taxonomy" id="37032"/>
    <lineage>
        <taxon>Eukaryota</taxon>
        <taxon>Metazoa</taxon>
        <taxon>Chordata</taxon>
        <taxon>Craniata</taxon>
        <taxon>Vertebrata</taxon>
        <taxon>Euteleostomi</taxon>
        <taxon>Mammalia</taxon>
        <taxon>Eutheria</taxon>
        <taxon>Laurasiatheria</taxon>
        <taxon>Carnivora</taxon>
        <taxon>Feliformia</taxon>
        <taxon>Herpestidae</taxon>
        <taxon>Suricata</taxon>
    </lineage>
</organism>
<feature type="transmembrane region" description="Helical" evidence="7">
    <location>
        <begin position="94"/>
        <end position="117"/>
    </location>
</feature>
<dbReference type="Ensembl" id="ENSSSUT00005012865.1">
    <property type="protein sequence ID" value="ENSSSUP00005011241.1"/>
    <property type="gene ID" value="ENSSSUG00005007214.1"/>
</dbReference>
<evidence type="ECO:0000256" key="3">
    <source>
        <dbReference type="ARBA" id="ARBA00022692"/>
    </source>
</evidence>
<dbReference type="GO" id="GO:0005886">
    <property type="term" value="C:plasma membrane"/>
    <property type="evidence" value="ECO:0007669"/>
    <property type="project" value="TreeGrafter"/>
</dbReference>
<dbReference type="Pfam" id="PF04103">
    <property type="entry name" value="CD20"/>
    <property type="match status" value="1"/>
</dbReference>
<sequence>MRKHRDQSKDFFPLHVGTVFDRHTRDISLRRLQAPTSVWWNKARMSNTLDTDRKTVDVPPNPNHGTPLGKTEKPGTLKYILDKLQKFLKGNLKALGVAQVMIGVKCIFYGIIGFFAFESEMYQTLFFSVYIGFPLWGALSFIMSGSLTVVSAKKQTKSLLRKNTGANTLSTLVSMFGICILSYNLTKNLHYDCEKETLCLGIKSIAIGHVIVLMILTCLQFLISLSLSMLTYNVDGRHIHWISVIFCWKSPSESPYQDLLPQASIYQELEHKEEMPSCYSTGASKQI</sequence>
<feature type="transmembrane region" description="Helical" evidence="7">
    <location>
        <begin position="164"/>
        <end position="185"/>
    </location>
</feature>
<accession>A0A673TQ93</accession>
<reference evidence="8" key="2">
    <citation type="submission" date="2025-08" db="UniProtKB">
        <authorList>
            <consortium name="Ensembl"/>
        </authorList>
    </citation>
    <scope>IDENTIFICATION</scope>
</reference>
<feature type="transmembrane region" description="Helical" evidence="7">
    <location>
        <begin position="129"/>
        <end position="152"/>
    </location>
</feature>
<evidence type="ECO:0000256" key="6">
    <source>
        <dbReference type="SAM" id="MobiDB-lite"/>
    </source>
</evidence>
<protein>
    <recommendedName>
        <fullName evidence="10">Membrane spanning 4-domains A3</fullName>
    </recommendedName>
</protein>
<comment type="similarity">
    <text evidence="2">Belongs to the MS4A family.</text>
</comment>
<dbReference type="InterPro" id="IPR007237">
    <property type="entry name" value="CD20-like"/>
</dbReference>
<feature type="region of interest" description="Disordered" evidence="6">
    <location>
        <begin position="52"/>
        <end position="71"/>
    </location>
</feature>
<evidence type="ECO:0000256" key="2">
    <source>
        <dbReference type="ARBA" id="ARBA00009565"/>
    </source>
</evidence>
<dbReference type="PANTHER" id="PTHR23320:SF151">
    <property type="entry name" value="MEMBRANE SPANNING 4-DOMAINS A3"/>
    <property type="match status" value="1"/>
</dbReference>
<evidence type="ECO:0008006" key="10">
    <source>
        <dbReference type="Google" id="ProtNLM"/>
    </source>
</evidence>
<evidence type="ECO:0000256" key="7">
    <source>
        <dbReference type="SAM" id="Phobius"/>
    </source>
</evidence>
<dbReference type="PANTHER" id="PTHR23320">
    <property type="entry name" value="MEMBRANE-SPANNING 4-DOMAINS SUBFAMILY A MS4A -RELATED"/>
    <property type="match status" value="1"/>
</dbReference>
<comment type="subcellular location">
    <subcellularLocation>
        <location evidence="1">Membrane</location>
        <topology evidence="1">Multi-pass membrane protein</topology>
    </subcellularLocation>
</comment>
<keyword evidence="3 7" id="KW-0812">Transmembrane</keyword>
<dbReference type="Proteomes" id="UP000472268">
    <property type="component" value="Chromosome 11"/>
</dbReference>
<name>A0A673TQ93_SURSU</name>
<dbReference type="AlphaFoldDB" id="A0A673TQ93"/>
<evidence type="ECO:0000256" key="5">
    <source>
        <dbReference type="ARBA" id="ARBA00023136"/>
    </source>
</evidence>
<reference evidence="8 9" key="1">
    <citation type="submission" date="2019-05" db="EMBL/GenBank/DDBJ databases">
        <title>A Chromosome-scale Meerkat (S. suricatta) Genome Assembly.</title>
        <authorList>
            <person name="Dudchenko O."/>
            <person name="Lieberman Aiden E."/>
            <person name="Tung J."/>
            <person name="Barreiro L.B."/>
            <person name="Clutton-Brock T.H."/>
        </authorList>
    </citation>
    <scope>NUCLEOTIDE SEQUENCE [LARGE SCALE GENOMIC DNA]</scope>
</reference>
<evidence type="ECO:0000313" key="9">
    <source>
        <dbReference type="Proteomes" id="UP000472268"/>
    </source>
</evidence>
<gene>
    <name evidence="8" type="primary">LOC115271948</name>
</gene>
<evidence type="ECO:0000313" key="8">
    <source>
        <dbReference type="Ensembl" id="ENSSSUP00005011241.1"/>
    </source>
</evidence>
<keyword evidence="4 7" id="KW-1133">Transmembrane helix</keyword>